<dbReference type="HOGENOM" id="CLU_1851864_0_0_0"/>
<dbReference type="AlphaFoldDB" id="E8U5U6"/>
<proteinExistence type="predicted"/>
<protein>
    <submittedName>
        <fullName evidence="1">Uncharacterized protein</fullName>
    </submittedName>
</protein>
<gene>
    <name evidence="1" type="ordered locus">Deima_0779</name>
</gene>
<evidence type="ECO:0000313" key="1">
    <source>
        <dbReference type="EMBL" id="ADV66435.1"/>
    </source>
</evidence>
<reference evidence="1 2" key="1">
    <citation type="journal article" date="2011" name="Stand. Genomic Sci.">
        <title>Complete genome sequence of Deinococcus maricopensis type strain (LB-34).</title>
        <authorList>
            <person name="Pukall R."/>
            <person name="Zeytun A."/>
            <person name="Lucas S."/>
            <person name="Lapidus A."/>
            <person name="Hammon N."/>
            <person name="Deshpande S."/>
            <person name="Nolan M."/>
            <person name="Cheng J.F."/>
            <person name="Pitluck S."/>
            <person name="Liolios K."/>
            <person name="Pagani I."/>
            <person name="Mikhailova N."/>
            <person name="Ivanova N."/>
            <person name="Mavromatis K."/>
            <person name="Pati A."/>
            <person name="Tapia R."/>
            <person name="Han C."/>
            <person name="Goodwin L."/>
            <person name="Chen A."/>
            <person name="Palaniappan K."/>
            <person name="Land M."/>
            <person name="Hauser L."/>
            <person name="Chang Y.J."/>
            <person name="Jeffries C.D."/>
            <person name="Brambilla E.M."/>
            <person name="Rohde M."/>
            <person name="Goker M."/>
            <person name="Detter J.C."/>
            <person name="Woyke T."/>
            <person name="Bristow J."/>
            <person name="Eisen J.A."/>
            <person name="Markowitz V."/>
            <person name="Hugenholtz P."/>
            <person name="Kyrpides N.C."/>
            <person name="Klenk H.P."/>
        </authorList>
    </citation>
    <scope>NUCLEOTIDE SEQUENCE [LARGE SCALE GENOMIC DNA]</scope>
    <source>
        <strain evidence="2">DSM 21211 / LMG 22137 / NRRL B-23946 / LB-34</strain>
    </source>
</reference>
<name>E8U5U6_DEIML</name>
<evidence type="ECO:0000313" key="2">
    <source>
        <dbReference type="Proteomes" id="UP000008635"/>
    </source>
</evidence>
<dbReference type="EMBL" id="CP002454">
    <property type="protein sequence ID" value="ADV66435.1"/>
    <property type="molecule type" value="Genomic_DNA"/>
</dbReference>
<reference evidence="2" key="2">
    <citation type="submission" date="2011-01" db="EMBL/GenBank/DDBJ databases">
        <title>The complete genome of Deinococcus maricopensis DSM 21211.</title>
        <authorList>
            <consortium name="US DOE Joint Genome Institute (JGI-PGF)"/>
            <person name="Lucas S."/>
            <person name="Copeland A."/>
            <person name="Lapidus A."/>
            <person name="Goodwin L."/>
            <person name="Pitluck S."/>
            <person name="Kyrpides N."/>
            <person name="Mavromatis K."/>
            <person name="Pagani I."/>
            <person name="Ivanova N."/>
            <person name="Ovchinnikova G."/>
            <person name="Zeytun A."/>
            <person name="Detter J.C."/>
            <person name="Han C."/>
            <person name="Land M."/>
            <person name="Hauser L."/>
            <person name="Markowitz V."/>
            <person name="Cheng J.-F."/>
            <person name="Hugenholtz P."/>
            <person name="Woyke T."/>
            <person name="Wu D."/>
            <person name="Pukall R."/>
            <person name="Gehrich-Schroeter G."/>
            <person name="Brambilla E."/>
            <person name="Klenk H.-P."/>
            <person name="Eisen J.A."/>
        </authorList>
    </citation>
    <scope>NUCLEOTIDE SEQUENCE [LARGE SCALE GENOMIC DNA]</scope>
    <source>
        <strain evidence="2">DSM 21211 / LMG 22137 / NRRL B-23946 / LB-34</strain>
    </source>
</reference>
<keyword evidence="2" id="KW-1185">Reference proteome</keyword>
<accession>E8U5U6</accession>
<sequence length="138" mass="14928" precursor="true">MITLNAVGFLGFAALAAGLLLTMSLPAWKWALLAFGVLYLPYAFWSQRAAVLHPPRVDDAGVFLYRKPDLDYLMHGAHVPWANVRRVEQGAAGVLWVSYVAADGQARRDPVPTRALRNADAFRNALLSGAAANGVPVD</sequence>
<dbReference type="Proteomes" id="UP000008635">
    <property type="component" value="Chromosome"/>
</dbReference>
<organism evidence="1 2">
    <name type="scientific">Deinococcus maricopensis (strain DSM 21211 / LMG 22137 / NRRL B-23946 / LB-34)</name>
    <dbReference type="NCBI Taxonomy" id="709986"/>
    <lineage>
        <taxon>Bacteria</taxon>
        <taxon>Thermotogati</taxon>
        <taxon>Deinococcota</taxon>
        <taxon>Deinococci</taxon>
        <taxon>Deinococcales</taxon>
        <taxon>Deinococcaceae</taxon>
        <taxon>Deinococcus</taxon>
    </lineage>
</organism>
<dbReference type="KEGG" id="dmr:Deima_0779"/>